<dbReference type="EMBL" id="JBBKAR010000061">
    <property type="protein sequence ID" value="MEJ8307129.1"/>
    <property type="molecule type" value="Genomic_DNA"/>
</dbReference>
<evidence type="ECO:0000313" key="1">
    <source>
        <dbReference type="EMBL" id="MEJ8307129.1"/>
    </source>
</evidence>
<comment type="caution">
    <text evidence="1">The sequence shown here is derived from an EMBL/GenBank/DDBJ whole genome shotgun (WGS) entry which is preliminary data.</text>
</comment>
<organism evidence="1 2">
    <name type="scientific">Saccharibacillus sacchari</name>
    <dbReference type="NCBI Taxonomy" id="456493"/>
    <lineage>
        <taxon>Bacteria</taxon>
        <taxon>Bacillati</taxon>
        <taxon>Bacillota</taxon>
        <taxon>Bacilli</taxon>
        <taxon>Bacillales</taxon>
        <taxon>Paenibacillaceae</taxon>
        <taxon>Saccharibacillus</taxon>
    </lineage>
</organism>
<proteinExistence type="predicted"/>
<dbReference type="Proteomes" id="UP001380953">
    <property type="component" value="Unassembled WGS sequence"/>
</dbReference>
<accession>A0ACC6PJI7</accession>
<gene>
    <name evidence="1" type="ORF">WKI47_24735</name>
</gene>
<evidence type="ECO:0000313" key="2">
    <source>
        <dbReference type="Proteomes" id="UP001380953"/>
    </source>
</evidence>
<name>A0ACC6PJI7_9BACL</name>
<protein>
    <submittedName>
        <fullName evidence="1">Crosslink repair DNA glycosylase YcaQ family protein</fullName>
    </submittedName>
</protein>
<reference evidence="1" key="1">
    <citation type="submission" date="2024-03" db="EMBL/GenBank/DDBJ databases">
        <title>Whole genome sequecning of epiphytes from Marcgravia umbellata leaves.</title>
        <authorList>
            <person name="Kumar G."/>
            <person name="Savka M.A."/>
        </authorList>
    </citation>
    <scope>NUCLEOTIDE SEQUENCE</scope>
    <source>
        <strain evidence="1">RIT_BL5</strain>
    </source>
</reference>
<keyword evidence="2" id="KW-1185">Reference proteome</keyword>
<sequence length="403" mass="46038">MAQQAIELTVEQTRRFLFDYHGLSHTFDAAGKAGILDYIRRVGCIQFDPLNVVGTNPELVLQSRISDFERKMLWELLYEERSLVDYWDKNMAIFPMEDWPYFERHRRKHQAWFQSNPAAATAALDEIAQRGPLCSADLQYNEKVDWAWGPTRLSRAALEGSYFAGRLVVHHKTSGRKYYELAERIVPKELYGLSDPFSDDAAYYEWYLLRRIGSVGLLWNRPSDALLMTGIKAPQRQAAFAALIDRSEITEVAVKGLTHPLYIRSGDIPLLEASLSIGSAKGNLAESSSASIRACVLAPLDNLLWDRKLIRELFGFDYLWEVYKPITERRYGYYVLPVAADGRFVARFEPEKQRGTEPLAIKQWWWEDGEGDDSEIRASVERALHRFAASLGTTFSGKLPSPV</sequence>